<dbReference type="GeneID" id="66075357"/>
<dbReference type="AlphaFoldDB" id="A0A9P7S5M8"/>
<comment type="caution">
    <text evidence="2">The sequence shown here is derived from an EMBL/GenBank/DDBJ whole genome shotgun (WGS) entry which is preliminary data.</text>
</comment>
<dbReference type="Proteomes" id="UP001049176">
    <property type="component" value="Chromosome 3"/>
</dbReference>
<dbReference type="KEGG" id="more:E1B28_006281"/>
<dbReference type="EMBL" id="CM032183">
    <property type="protein sequence ID" value="KAG7095542.1"/>
    <property type="molecule type" value="Genomic_DNA"/>
</dbReference>
<protein>
    <recommendedName>
        <fullName evidence="1">AB hydrolase-1 domain-containing protein</fullName>
    </recommendedName>
</protein>
<dbReference type="OrthoDB" id="94039at2759"/>
<accession>A0A9P7S5M8</accession>
<organism evidence="2 3">
    <name type="scientific">Marasmius oreades</name>
    <name type="common">fairy-ring Marasmius</name>
    <dbReference type="NCBI Taxonomy" id="181124"/>
    <lineage>
        <taxon>Eukaryota</taxon>
        <taxon>Fungi</taxon>
        <taxon>Dikarya</taxon>
        <taxon>Basidiomycota</taxon>
        <taxon>Agaricomycotina</taxon>
        <taxon>Agaricomycetes</taxon>
        <taxon>Agaricomycetidae</taxon>
        <taxon>Agaricales</taxon>
        <taxon>Marasmiineae</taxon>
        <taxon>Marasmiaceae</taxon>
        <taxon>Marasmius</taxon>
    </lineage>
</organism>
<dbReference type="RefSeq" id="XP_043012012.1">
    <property type="nucleotide sequence ID" value="XM_043150922.1"/>
</dbReference>
<keyword evidence="3" id="KW-1185">Reference proteome</keyword>
<evidence type="ECO:0000313" key="3">
    <source>
        <dbReference type="Proteomes" id="UP001049176"/>
    </source>
</evidence>
<reference evidence="2" key="1">
    <citation type="journal article" date="2021" name="Genome Biol. Evol.">
        <title>The assembled and annotated genome of the fairy-ring fungus Marasmius oreades.</title>
        <authorList>
            <person name="Hiltunen M."/>
            <person name="Ament-Velasquez S.L."/>
            <person name="Johannesson H."/>
        </authorList>
    </citation>
    <scope>NUCLEOTIDE SEQUENCE</scope>
    <source>
        <strain evidence="2">03SP1</strain>
    </source>
</reference>
<gene>
    <name evidence="2" type="ORF">E1B28_006281</name>
</gene>
<dbReference type="Pfam" id="PF12697">
    <property type="entry name" value="Abhydrolase_6"/>
    <property type="match status" value="1"/>
</dbReference>
<dbReference type="SUPFAM" id="SSF53474">
    <property type="entry name" value="alpha/beta-Hydrolases"/>
    <property type="match status" value="1"/>
</dbReference>
<evidence type="ECO:0000259" key="1">
    <source>
        <dbReference type="Pfam" id="PF12697"/>
    </source>
</evidence>
<evidence type="ECO:0000313" key="2">
    <source>
        <dbReference type="EMBL" id="KAG7095542.1"/>
    </source>
</evidence>
<sequence>MQSRNFVFDPRPNFPLLVTAKRYWNPESPYINDPTALTLVCLHGTGFHKEQWEPAIDDLLALVKAKNDQVRIREVWSIDAPNHGDAAVLNEETLSWGYEVSFRWEDYGRATHSLLAGLGKGIDMDFSKHRLIGVGHSMGAVSLLLSTNFFPVIKFEAVILIETMTMMKKSSAPFISIETNVLASGSISRRDIWPSKEEAYQSLKSRAAWKVWDDRVLRTYTEQGMRPLPTKDYPDKTEGVTLKCTRKQETACYLDTGHSLVYRNFKTFAKRIPIHFIYGAVFDYLSKEIKDDVIENAIGGVQNLASFALIPNAGHLALQTHPTGVAQAVYDALMIVVRTSKL</sequence>
<dbReference type="InterPro" id="IPR029058">
    <property type="entry name" value="AB_hydrolase_fold"/>
</dbReference>
<proteinExistence type="predicted"/>
<name>A0A9P7S5M8_9AGAR</name>
<dbReference type="InterPro" id="IPR000073">
    <property type="entry name" value="AB_hydrolase_1"/>
</dbReference>
<dbReference type="Gene3D" id="3.40.50.1820">
    <property type="entry name" value="alpha/beta hydrolase"/>
    <property type="match status" value="1"/>
</dbReference>
<feature type="domain" description="AB hydrolase-1" evidence="1">
    <location>
        <begin position="39"/>
        <end position="328"/>
    </location>
</feature>